<protein>
    <submittedName>
        <fullName evidence="2">Uncharacterized protein</fullName>
    </submittedName>
</protein>
<evidence type="ECO:0000313" key="2">
    <source>
        <dbReference type="EMBL" id="KKS20689.1"/>
    </source>
</evidence>
<keyword evidence="1" id="KW-1133">Transmembrane helix</keyword>
<gene>
    <name evidence="2" type="ORF">UU78_C0055G0001</name>
</gene>
<organism evidence="2 3">
    <name type="scientific">Candidatus Roizmanbacteria bacterium GW2011_GWC2_41_7</name>
    <dbReference type="NCBI Taxonomy" id="1618487"/>
    <lineage>
        <taxon>Bacteria</taxon>
        <taxon>Candidatus Roizmaniibacteriota</taxon>
    </lineage>
</organism>
<proteinExistence type="predicted"/>
<sequence>MDSSRSILRPKRILSSGKTKMLGNNKNNKNNNNFEYISLQDATKFCNYSQEYLSLRARTGKLKSVKLGRNWVTTREWLVDYAGRVEEYNESINNNHEKEKIARTEISRSVKDQIFHSPPENLPILRSPKIKLNFGTLRPGFAAALVLILITAGGVFGKESFLKTYNDVARVAQNFVRNMETVSDDVFTATVDYKSALISASSNLIDYSQRFKESYLAVDKSLEHKIGKTLLSLAPEKAEQKIGGALLKTKNNYSLADQIIEQKISGTLLFLGDGTRTVLGQIKEQFSDVGDFANNFVKQKLVEAGNNLKNFEEGFKSETGRLARAVGEPFIKTYRSIAKAYKFVASPWQEAVIKEESGREVVVKRIEVSKVVEPVKEVTRETIQQITRVDDAALAEVRANMTYLEQEIGKRLYAPGGVVSQTIYVTEPVSSPKIYQENGEIVLQTLGSGNVILSAATGLQLYGQQVVIESTNVLNPLIYLADKTRIGGDTTITGNLGVGSTSIGGTLSATGAATIGGNLTVTGNTSITGDLTIVGNETITGVRSITASSTSAVLTVNQTGTGPGAIITGGNVGIGTSTPRYKLDVWGDMAIGTSTGTNVPLLYVDSGTGLGGVGIGTTTLSGNLFTVGTTTPSLVVANNGYVGIGTAAPSRPLHIRGASGQKILIESTSAGEGSALRLQNTGNTNSPYMEWQLSPSDTDQQSYLTAHYSGATTKNNLMVIRGDGNVGIGTTTPRYKLDVWG</sequence>
<dbReference type="EMBL" id="LCBY01000055">
    <property type="protein sequence ID" value="KKS20689.1"/>
    <property type="molecule type" value="Genomic_DNA"/>
</dbReference>
<accession>A0A0G0X6L1</accession>
<evidence type="ECO:0000313" key="3">
    <source>
        <dbReference type="Proteomes" id="UP000034371"/>
    </source>
</evidence>
<dbReference type="AlphaFoldDB" id="A0A0G0X6L1"/>
<feature type="non-terminal residue" evidence="2">
    <location>
        <position position="741"/>
    </location>
</feature>
<feature type="transmembrane region" description="Helical" evidence="1">
    <location>
        <begin position="136"/>
        <end position="156"/>
    </location>
</feature>
<evidence type="ECO:0000256" key="1">
    <source>
        <dbReference type="SAM" id="Phobius"/>
    </source>
</evidence>
<reference evidence="2 3" key="1">
    <citation type="journal article" date="2015" name="Nature">
        <title>rRNA introns, odd ribosomes, and small enigmatic genomes across a large radiation of phyla.</title>
        <authorList>
            <person name="Brown C.T."/>
            <person name="Hug L.A."/>
            <person name="Thomas B.C."/>
            <person name="Sharon I."/>
            <person name="Castelle C.J."/>
            <person name="Singh A."/>
            <person name="Wilkins M.J."/>
            <person name="Williams K.H."/>
            <person name="Banfield J.F."/>
        </authorList>
    </citation>
    <scope>NUCLEOTIDE SEQUENCE [LARGE SCALE GENOMIC DNA]</scope>
</reference>
<name>A0A0G0X6L1_9BACT</name>
<keyword evidence="1" id="KW-0812">Transmembrane</keyword>
<comment type="caution">
    <text evidence="2">The sequence shown here is derived from an EMBL/GenBank/DDBJ whole genome shotgun (WGS) entry which is preliminary data.</text>
</comment>
<keyword evidence="1" id="KW-0472">Membrane</keyword>
<dbReference type="Proteomes" id="UP000034371">
    <property type="component" value="Unassembled WGS sequence"/>
</dbReference>